<evidence type="ECO:0000313" key="5">
    <source>
        <dbReference type="EMBL" id="KAF2756154.1"/>
    </source>
</evidence>
<dbReference type="InterPro" id="IPR039883">
    <property type="entry name" value="Fcf2/DNTTIP2"/>
</dbReference>
<feature type="region of interest" description="Disordered" evidence="3">
    <location>
        <begin position="136"/>
        <end position="165"/>
    </location>
</feature>
<sequence length="165" mass="18773">MESPCNMKVLFIVTLRHISVVSHLPVIFLANNGIDKSQEKKASAGPQWYNLPKTDLTPEVKRDLQLIQMRGVLDPHRHYKKESGKSKAPEFSQIGTIIEGPTEYYSARIQNKDRKRTFVDEVLAAEAQSGRFKKKASDIQMAKASGKKRHYQAMKEKRASKFKNG</sequence>
<dbReference type="PANTHER" id="PTHR21686:SF12">
    <property type="entry name" value="DEOXYNUCLEOTIDYLTRANSFERASE TERMINAL-INTERACTING PROTEIN 2"/>
    <property type="match status" value="1"/>
</dbReference>
<reference evidence="5" key="1">
    <citation type="journal article" date="2020" name="Stud. Mycol.">
        <title>101 Dothideomycetes genomes: a test case for predicting lifestyles and emergence of pathogens.</title>
        <authorList>
            <person name="Haridas S."/>
            <person name="Albert R."/>
            <person name="Binder M."/>
            <person name="Bloem J."/>
            <person name="Labutti K."/>
            <person name="Salamov A."/>
            <person name="Andreopoulos B."/>
            <person name="Baker S."/>
            <person name="Barry K."/>
            <person name="Bills G."/>
            <person name="Bluhm B."/>
            <person name="Cannon C."/>
            <person name="Castanera R."/>
            <person name="Culley D."/>
            <person name="Daum C."/>
            <person name="Ezra D."/>
            <person name="Gonzalez J."/>
            <person name="Henrissat B."/>
            <person name="Kuo A."/>
            <person name="Liang C."/>
            <person name="Lipzen A."/>
            <person name="Lutzoni F."/>
            <person name="Magnuson J."/>
            <person name="Mondo S."/>
            <person name="Nolan M."/>
            <person name="Ohm R."/>
            <person name="Pangilinan J."/>
            <person name="Park H.-J."/>
            <person name="Ramirez L."/>
            <person name="Alfaro M."/>
            <person name="Sun H."/>
            <person name="Tritt A."/>
            <person name="Yoshinaga Y."/>
            <person name="Zwiers L.-H."/>
            <person name="Turgeon B."/>
            <person name="Goodwin S."/>
            <person name="Spatafora J."/>
            <person name="Crous P."/>
            <person name="Grigoriev I."/>
        </authorList>
    </citation>
    <scope>NUCLEOTIDE SEQUENCE</scope>
    <source>
        <strain evidence="5">CBS 121739</strain>
    </source>
</reference>
<protein>
    <submittedName>
        <fullName evidence="5">Fcf2-domain-containing protein</fullName>
    </submittedName>
</protein>
<proteinExistence type="predicted"/>
<dbReference type="GO" id="GO:0005730">
    <property type="term" value="C:nucleolus"/>
    <property type="evidence" value="ECO:0007669"/>
    <property type="project" value="UniProtKB-SubCell"/>
</dbReference>
<name>A0A6A6W2A8_9PEZI</name>
<keyword evidence="6" id="KW-1185">Reference proteome</keyword>
<dbReference type="Pfam" id="PF08698">
    <property type="entry name" value="Fcf2"/>
    <property type="match status" value="1"/>
</dbReference>
<dbReference type="InterPro" id="IPR014810">
    <property type="entry name" value="Fcf2_C"/>
</dbReference>
<evidence type="ECO:0000256" key="3">
    <source>
        <dbReference type="SAM" id="MobiDB-lite"/>
    </source>
</evidence>
<dbReference type="PANTHER" id="PTHR21686">
    <property type="entry name" value="DEOXYNUCLEOTIDYLTRANSFERASE TERMINAL-INTERACTING PROTEIN 2"/>
    <property type="match status" value="1"/>
</dbReference>
<dbReference type="Proteomes" id="UP000799437">
    <property type="component" value="Unassembled WGS sequence"/>
</dbReference>
<gene>
    <name evidence="5" type="ORF">EJ05DRAFT_91967</name>
</gene>
<accession>A0A6A6W2A8</accession>
<organism evidence="5 6">
    <name type="scientific">Pseudovirgaria hyperparasitica</name>
    <dbReference type="NCBI Taxonomy" id="470096"/>
    <lineage>
        <taxon>Eukaryota</taxon>
        <taxon>Fungi</taxon>
        <taxon>Dikarya</taxon>
        <taxon>Ascomycota</taxon>
        <taxon>Pezizomycotina</taxon>
        <taxon>Dothideomycetes</taxon>
        <taxon>Dothideomycetes incertae sedis</taxon>
        <taxon>Acrospermales</taxon>
        <taxon>Acrospermaceae</taxon>
        <taxon>Pseudovirgaria</taxon>
    </lineage>
</organism>
<evidence type="ECO:0000259" key="4">
    <source>
        <dbReference type="Pfam" id="PF08698"/>
    </source>
</evidence>
<keyword evidence="2" id="KW-0539">Nucleus</keyword>
<dbReference type="GO" id="GO:0006396">
    <property type="term" value="P:RNA processing"/>
    <property type="evidence" value="ECO:0007669"/>
    <property type="project" value="TreeGrafter"/>
</dbReference>
<evidence type="ECO:0000256" key="2">
    <source>
        <dbReference type="ARBA" id="ARBA00023242"/>
    </source>
</evidence>
<dbReference type="AlphaFoldDB" id="A0A6A6W2A8"/>
<evidence type="ECO:0000256" key="1">
    <source>
        <dbReference type="ARBA" id="ARBA00004604"/>
    </source>
</evidence>
<dbReference type="GeneID" id="54491110"/>
<evidence type="ECO:0000313" key="6">
    <source>
        <dbReference type="Proteomes" id="UP000799437"/>
    </source>
</evidence>
<comment type="subcellular location">
    <subcellularLocation>
        <location evidence="1">Nucleus</location>
        <location evidence="1">Nucleolus</location>
    </subcellularLocation>
</comment>
<dbReference type="OrthoDB" id="427886at2759"/>
<dbReference type="RefSeq" id="XP_033598605.1">
    <property type="nucleotide sequence ID" value="XM_033750056.1"/>
</dbReference>
<feature type="domain" description="Fcf2 pre-rRNA processing C-terminal" evidence="4">
    <location>
        <begin position="40"/>
        <end position="135"/>
    </location>
</feature>
<dbReference type="EMBL" id="ML996576">
    <property type="protein sequence ID" value="KAF2756154.1"/>
    <property type="molecule type" value="Genomic_DNA"/>
</dbReference>
<dbReference type="GO" id="GO:0003723">
    <property type="term" value="F:RNA binding"/>
    <property type="evidence" value="ECO:0007669"/>
    <property type="project" value="TreeGrafter"/>
</dbReference>